<feature type="transmembrane region" description="Helical" evidence="1">
    <location>
        <begin position="311"/>
        <end position="328"/>
    </location>
</feature>
<dbReference type="InterPro" id="IPR038770">
    <property type="entry name" value="Na+/solute_symporter_sf"/>
</dbReference>
<feature type="transmembrane region" description="Helical" evidence="1">
    <location>
        <begin position="220"/>
        <end position="237"/>
    </location>
</feature>
<proteinExistence type="predicted"/>
<keyword evidence="3" id="KW-1185">Reference proteome</keyword>
<evidence type="ECO:0000313" key="2">
    <source>
        <dbReference type="EMBL" id="CUA83906.1"/>
    </source>
</evidence>
<keyword evidence="1" id="KW-0472">Membrane</keyword>
<keyword evidence="1" id="KW-1133">Transmembrane helix</keyword>
<sequence>MRDADREHMNSGRGNTEGRAKDVHTILLKPLALIGRQGTKALAASIFIGLALPQFASLARPLIGTCVFFFLVFTFLRADFGAIRALLRQPGRILLAWFWIVASLPIALGGIVLALGHDLVGPELALGLALMAAAPPILSAPAVATLLGFDASFLVTVLVASMVTTPLTAPLVADVIAGAAVPIDTSVLALRLALLLGGAAVLAQVLRWLLGLARIARERAALDGLNVVFFFIFAVGAMDGVAEAMVANPVTVVTDALIVFVVAFAGIAAGLLVLAARFGAREAFVIGYATGHRNMGLLVAAMAGAVPDGTWLYFAMAQFPIYLMPLVLEPLARRMLRTPLPARR</sequence>
<organism evidence="2 3">
    <name type="scientific">Chelatococcus sambhunathii</name>
    <dbReference type="NCBI Taxonomy" id="363953"/>
    <lineage>
        <taxon>Bacteria</taxon>
        <taxon>Pseudomonadati</taxon>
        <taxon>Pseudomonadota</taxon>
        <taxon>Alphaproteobacteria</taxon>
        <taxon>Hyphomicrobiales</taxon>
        <taxon>Chelatococcaceae</taxon>
        <taxon>Chelatococcus</taxon>
    </lineage>
</organism>
<dbReference type="Proteomes" id="UP000182178">
    <property type="component" value="Unassembled WGS sequence"/>
</dbReference>
<reference evidence="2 3" key="1">
    <citation type="submission" date="2015-08" db="EMBL/GenBank/DDBJ databases">
        <authorList>
            <person name="Varghese N."/>
        </authorList>
    </citation>
    <scope>NUCLEOTIDE SEQUENCE [LARGE SCALE GENOMIC DNA]</scope>
    <source>
        <strain evidence="2 3">DSM 18167</strain>
    </source>
</reference>
<feature type="transmembrane region" description="Helical" evidence="1">
    <location>
        <begin position="257"/>
        <end position="276"/>
    </location>
</feature>
<evidence type="ECO:0000256" key="1">
    <source>
        <dbReference type="SAM" id="Phobius"/>
    </source>
</evidence>
<feature type="transmembrane region" description="Helical" evidence="1">
    <location>
        <begin position="128"/>
        <end position="147"/>
    </location>
</feature>
<keyword evidence="1" id="KW-0812">Transmembrane</keyword>
<name>A0ABP2A0P4_9HYPH</name>
<dbReference type="EMBL" id="CYHC01000001">
    <property type="protein sequence ID" value="CUA83906.1"/>
    <property type="molecule type" value="Genomic_DNA"/>
</dbReference>
<comment type="caution">
    <text evidence="2">The sequence shown here is derived from an EMBL/GenBank/DDBJ whole genome shotgun (WGS) entry which is preliminary data.</text>
</comment>
<feature type="transmembrane region" description="Helical" evidence="1">
    <location>
        <begin position="94"/>
        <end position="116"/>
    </location>
</feature>
<evidence type="ECO:0000313" key="3">
    <source>
        <dbReference type="Proteomes" id="UP000182178"/>
    </source>
</evidence>
<gene>
    <name evidence="2" type="ORF">Ga0061061_10189</name>
</gene>
<accession>A0ABP2A0P4</accession>
<dbReference type="Gene3D" id="1.20.1530.20">
    <property type="match status" value="1"/>
</dbReference>
<protein>
    <submittedName>
        <fullName evidence="2">Predicted Na+-dependent transporter</fullName>
    </submittedName>
</protein>
<feature type="transmembrane region" description="Helical" evidence="1">
    <location>
        <begin position="187"/>
        <end position="208"/>
    </location>
</feature>
<feature type="transmembrane region" description="Helical" evidence="1">
    <location>
        <begin position="154"/>
        <end position="181"/>
    </location>
</feature>
<feature type="transmembrane region" description="Helical" evidence="1">
    <location>
        <begin position="283"/>
        <end position="305"/>
    </location>
</feature>
<feature type="transmembrane region" description="Helical" evidence="1">
    <location>
        <begin position="62"/>
        <end position="82"/>
    </location>
</feature>